<dbReference type="GO" id="GO:0005975">
    <property type="term" value="P:carbohydrate metabolic process"/>
    <property type="evidence" value="ECO:0007669"/>
    <property type="project" value="InterPro"/>
</dbReference>
<dbReference type="GO" id="GO:0016787">
    <property type="term" value="F:hydrolase activity"/>
    <property type="evidence" value="ECO:0007669"/>
    <property type="project" value="UniProtKB-KW"/>
</dbReference>
<dbReference type="PIRSF" id="PIRSF028846">
    <property type="entry name" value="UCP028846"/>
    <property type="match status" value="1"/>
</dbReference>
<feature type="chain" id="PRO_5040501881" evidence="1">
    <location>
        <begin position="18"/>
        <end position="510"/>
    </location>
</feature>
<evidence type="ECO:0000256" key="1">
    <source>
        <dbReference type="SAM" id="SignalP"/>
    </source>
</evidence>
<proteinExistence type="predicted"/>
<feature type="signal peptide" evidence="1">
    <location>
        <begin position="1"/>
        <end position="17"/>
    </location>
</feature>
<dbReference type="InterPro" id="IPR012341">
    <property type="entry name" value="6hp_glycosidase-like_sf"/>
</dbReference>
<dbReference type="OrthoDB" id="7771656at2759"/>
<comment type="caution">
    <text evidence="2">The sequence shown here is derived from an EMBL/GenBank/DDBJ whole genome shotgun (WGS) entry which is preliminary data.</text>
</comment>
<dbReference type="EMBL" id="ML996087">
    <property type="protein sequence ID" value="KAF2151811.1"/>
    <property type="molecule type" value="Genomic_DNA"/>
</dbReference>
<evidence type="ECO:0000313" key="2">
    <source>
        <dbReference type="EMBL" id="KAF2151811.1"/>
    </source>
</evidence>
<dbReference type="SUPFAM" id="SSF48208">
    <property type="entry name" value="Six-hairpin glycosidases"/>
    <property type="match status" value="1"/>
</dbReference>
<dbReference type="InterPro" id="IPR008313">
    <property type="entry name" value="GH125"/>
</dbReference>
<dbReference type="Proteomes" id="UP000799439">
    <property type="component" value="Unassembled WGS sequence"/>
</dbReference>
<keyword evidence="2" id="KW-0378">Hydrolase</keyword>
<dbReference type="AlphaFoldDB" id="A0A9P4MLJ8"/>
<reference evidence="2" key="1">
    <citation type="journal article" date="2020" name="Stud. Mycol.">
        <title>101 Dothideomycetes genomes: a test case for predicting lifestyles and emergence of pathogens.</title>
        <authorList>
            <person name="Haridas S."/>
            <person name="Albert R."/>
            <person name="Binder M."/>
            <person name="Bloem J."/>
            <person name="Labutti K."/>
            <person name="Salamov A."/>
            <person name="Andreopoulos B."/>
            <person name="Baker S."/>
            <person name="Barry K."/>
            <person name="Bills G."/>
            <person name="Bluhm B."/>
            <person name="Cannon C."/>
            <person name="Castanera R."/>
            <person name="Culley D."/>
            <person name="Daum C."/>
            <person name="Ezra D."/>
            <person name="Gonzalez J."/>
            <person name="Henrissat B."/>
            <person name="Kuo A."/>
            <person name="Liang C."/>
            <person name="Lipzen A."/>
            <person name="Lutzoni F."/>
            <person name="Magnuson J."/>
            <person name="Mondo S."/>
            <person name="Nolan M."/>
            <person name="Ohm R."/>
            <person name="Pangilinan J."/>
            <person name="Park H.-J."/>
            <person name="Ramirez L."/>
            <person name="Alfaro M."/>
            <person name="Sun H."/>
            <person name="Tritt A."/>
            <person name="Yoshinaga Y."/>
            <person name="Zwiers L.-H."/>
            <person name="Turgeon B."/>
            <person name="Goodwin S."/>
            <person name="Spatafora J."/>
            <person name="Crous P."/>
            <person name="Grigoriev I."/>
        </authorList>
    </citation>
    <scope>NUCLEOTIDE SEQUENCE</scope>
    <source>
        <strain evidence="2">CBS 260.36</strain>
    </source>
</reference>
<dbReference type="Gene3D" id="1.50.10.10">
    <property type="match status" value="1"/>
</dbReference>
<gene>
    <name evidence="2" type="ORF">K461DRAFT_286718</name>
</gene>
<accession>A0A9P4MLJ8</accession>
<keyword evidence="1" id="KW-0732">Signal</keyword>
<dbReference type="InterPro" id="IPR008928">
    <property type="entry name" value="6-hairpin_glycosidase_sf"/>
</dbReference>
<organism evidence="2 3">
    <name type="scientific">Myriangium duriaei CBS 260.36</name>
    <dbReference type="NCBI Taxonomy" id="1168546"/>
    <lineage>
        <taxon>Eukaryota</taxon>
        <taxon>Fungi</taxon>
        <taxon>Dikarya</taxon>
        <taxon>Ascomycota</taxon>
        <taxon>Pezizomycotina</taxon>
        <taxon>Dothideomycetes</taxon>
        <taxon>Dothideomycetidae</taxon>
        <taxon>Myriangiales</taxon>
        <taxon>Myriangiaceae</taxon>
        <taxon>Myriangium</taxon>
    </lineage>
</organism>
<sequence length="510" mass="55704">MRPYILPFLGFLPVVLTQCPDYTTYSNQSHEPLSSGRYKLSYQRPSPTCRTFNISDVETTIANVTSQITDPDLARLFENTWPNTLDTTVRWKGTANNSDEELAFVITGDIDAMWLRDSANQMQSYLALLKPSSDPNSLASLYRGVINLQARNIQTAPFCNSFQPPPESSLAPASGSTAKVTPSYSPNQVFECKYELDSLAAFLQISSEYYSATGDAAFFGKYSWLQAVQTVLNTANAMMESTYNANGTINEGPYNYIQSSTSGTETLTNSGYGNPVQNGTGLVRSVFRPSDDASIYQFLIPSNMQFSHFLSTASTIAATLNTTDATALSKQMSDLSATIRAGISAYAIVHQNIPGGGQVYAYEVDGYGGTNIMDDANLPSLLAAPFIGYTNASDPIYVATRALILSQRNPYWAAGPVIEAVGSPHVPFEQVWPMSAIVRSLTSDDDDEIAAQIKMILSSTNGLGLIHESIFTYDAARFSRPWFAWANGLFGQLIVELASSRPEVLKRSYQ</sequence>
<protein>
    <submittedName>
        <fullName evidence="2">Glycoside hydrolase family 125 protein</fullName>
    </submittedName>
</protein>
<dbReference type="Pfam" id="PF06824">
    <property type="entry name" value="Glyco_hydro_125"/>
    <property type="match status" value="1"/>
</dbReference>
<dbReference type="PANTHER" id="PTHR31047:SF1">
    <property type="entry name" value="DUF1237 DOMAIN-CONTAINING PROTEIN"/>
    <property type="match status" value="1"/>
</dbReference>
<dbReference type="SMART" id="SM01149">
    <property type="entry name" value="DUF1237"/>
    <property type="match status" value="1"/>
</dbReference>
<dbReference type="PANTHER" id="PTHR31047">
    <property type="entry name" value="MEIOTICALLY UP-REGULATED GENE 157 PROTEIN"/>
    <property type="match status" value="1"/>
</dbReference>
<name>A0A9P4MLJ8_9PEZI</name>
<evidence type="ECO:0000313" key="3">
    <source>
        <dbReference type="Proteomes" id="UP000799439"/>
    </source>
</evidence>
<keyword evidence="3" id="KW-1185">Reference proteome</keyword>